<dbReference type="SUPFAM" id="SSF51120">
    <property type="entry name" value="beta-Roll"/>
    <property type="match status" value="2"/>
</dbReference>
<dbReference type="GO" id="GO:0005509">
    <property type="term" value="F:calcium ion binding"/>
    <property type="evidence" value="ECO:0007669"/>
    <property type="project" value="InterPro"/>
</dbReference>
<dbReference type="PANTHER" id="PTHR12631:SF10">
    <property type="entry name" value="BETA-XYLOSIDASE-LIKE PROTEIN-RELATED"/>
    <property type="match status" value="1"/>
</dbReference>
<dbReference type="Gene3D" id="3.20.20.80">
    <property type="entry name" value="Glycosidases"/>
    <property type="match status" value="1"/>
</dbReference>
<dbReference type="Gene3D" id="2.150.10.10">
    <property type="entry name" value="Serralysin-like metalloprotease, C-terminal"/>
    <property type="match status" value="2"/>
</dbReference>
<dbReference type="InterPro" id="IPR017853">
    <property type="entry name" value="GH"/>
</dbReference>
<dbReference type="PROSITE" id="PS00330">
    <property type="entry name" value="HEMOLYSIN_CALCIUM"/>
    <property type="match status" value="2"/>
</dbReference>
<evidence type="ECO:0000313" key="1">
    <source>
        <dbReference type="EMBL" id="GHD58248.1"/>
    </source>
</evidence>
<dbReference type="InterPro" id="IPR001343">
    <property type="entry name" value="Hemolysn_Ca-bd"/>
</dbReference>
<dbReference type="GO" id="GO:0004553">
    <property type="term" value="F:hydrolase activity, hydrolyzing O-glycosyl compounds"/>
    <property type="evidence" value="ECO:0007669"/>
    <property type="project" value="TreeGrafter"/>
</dbReference>
<evidence type="ECO:0008006" key="3">
    <source>
        <dbReference type="Google" id="ProtNLM"/>
    </source>
</evidence>
<proteinExistence type="predicted"/>
<comment type="caution">
    <text evidence="1">The sequence shown here is derived from an EMBL/GenBank/DDBJ whole genome shotgun (WGS) entry which is preliminary data.</text>
</comment>
<gene>
    <name evidence="1" type="ORF">GCM10017083_40930</name>
</gene>
<name>A0A918XW00_9PROT</name>
<accession>A0A918XW00</accession>
<dbReference type="InterPro" id="IPR011049">
    <property type="entry name" value="Serralysin-like_metalloprot_C"/>
</dbReference>
<reference evidence="1" key="2">
    <citation type="submission" date="2020-09" db="EMBL/GenBank/DDBJ databases">
        <authorList>
            <person name="Sun Q."/>
            <person name="Kim S."/>
        </authorList>
    </citation>
    <scope>NUCLEOTIDE SEQUENCE</scope>
    <source>
        <strain evidence="1">KCTC 42651</strain>
    </source>
</reference>
<dbReference type="EMBL" id="BMZS01000010">
    <property type="protein sequence ID" value="GHD58248.1"/>
    <property type="molecule type" value="Genomic_DNA"/>
</dbReference>
<organism evidence="1 2">
    <name type="scientific">Thalassobaculum fulvum</name>
    <dbReference type="NCBI Taxonomy" id="1633335"/>
    <lineage>
        <taxon>Bacteria</taxon>
        <taxon>Pseudomonadati</taxon>
        <taxon>Pseudomonadota</taxon>
        <taxon>Alphaproteobacteria</taxon>
        <taxon>Rhodospirillales</taxon>
        <taxon>Thalassobaculaceae</taxon>
        <taxon>Thalassobaculum</taxon>
    </lineage>
</organism>
<dbReference type="InterPro" id="IPR051923">
    <property type="entry name" value="Glycosyl_Hydrolase_39"/>
</dbReference>
<dbReference type="AlphaFoldDB" id="A0A918XW00"/>
<keyword evidence="2" id="KW-1185">Reference proteome</keyword>
<dbReference type="PRINTS" id="PR00313">
    <property type="entry name" value="CABNDNGRPT"/>
</dbReference>
<reference evidence="1" key="1">
    <citation type="journal article" date="2014" name="Int. J. Syst. Evol. Microbiol.">
        <title>Complete genome sequence of Corynebacterium casei LMG S-19264T (=DSM 44701T), isolated from a smear-ripened cheese.</title>
        <authorList>
            <consortium name="US DOE Joint Genome Institute (JGI-PGF)"/>
            <person name="Walter F."/>
            <person name="Albersmeier A."/>
            <person name="Kalinowski J."/>
            <person name="Ruckert C."/>
        </authorList>
    </citation>
    <scope>NUCLEOTIDE SEQUENCE</scope>
    <source>
        <strain evidence="1">KCTC 42651</strain>
    </source>
</reference>
<evidence type="ECO:0000313" key="2">
    <source>
        <dbReference type="Proteomes" id="UP000630353"/>
    </source>
</evidence>
<dbReference type="InterPro" id="IPR018511">
    <property type="entry name" value="Hemolysin-typ_Ca-bd_CS"/>
</dbReference>
<sequence>MSDQNSHVGIMHPDYYEALQSMGTSWERPHPGPFLWGDIQTSATGGYDWSAVDSYVATSQASGQNIVATIWPYAEWDQSGTYGPLSDDQIAGFPTLGYYRHAPVDTVAYRNFVTALVERYDGDGIDDMPGLTEAIRTWEVSNEPSLTSPVFFDGTAAEYVALLQATYQAVKAADSDATVVNGGMAGGHQEALDYWTSVFELGGADYIDVFSFHSIGQGMDLNLPTVQAFLSEQGVSKPVWVTEIEFEAAGFGQTSITSSEYANIITKVFATAWANGVDRTFFVGTATGPGDETSKFMSLEGVLTDGATSLPAYDAGYLQPTATAITTMVGELDFFTSAEVVSETRSGSDITAASYRFTDGIRTAYVTWGDAALPSSVGSTVRKISVDGSSEIISTGAYTPGDNPVILADYRTTSGTAGADSVVGWDQVDTIVGADGSDTLIGGSGTDVLYGNLATDLLSGGDGADTLFGGQNDGPFSVGSDGSSAQREGVDTLVGGAGADLLYGNKGGDLLLGGSGDDVLYGGQDADTLSGGAGNDTLFGNRDDDTMAGGAGADVFGVGLGDDRIEDFDVASDRLSASTARVSVGDGADGAVIGFADGSAVTLVGVSAASVTDALFV</sequence>
<dbReference type="PANTHER" id="PTHR12631">
    <property type="entry name" value="ALPHA-L-IDURONIDASE"/>
    <property type="match status" value="1"/>
</dbReference>
<dbReference type="Pfam" id="PF00353">
    <property type="entry name" value="HemolysinCabind"/>
    <property type="match status" value="4"/>
</dbReference>
<dbReference type="RefSeq" id="WP_229837413.1">
    <property type="nucleotide sequence ID" value="NZ_BMZS01000010.1"/>
</dbReference>
<protein>
    <recommendedName>
        <fullName evidence="3">Hemolysin-type calcium-binding repeat-containing protein</fullName>
    </recommendedName>
</protein>
<dbReference type="SUPFAM" id="SSF51445">
    <property type="entry name" value="(Trans)glycosidases"/>
    <property type="match status" value="1"/>
</dbReference>
<dbReference type="Proteomes" id="UP000630353">
    <property type="component" value="Unassembled WGS sequence"/>
</dbReference>